<dbReference type="EMBL" id="KZ992589">
    <property type="protein sequence ID" value="RKP08581.1"/>
    <property type="molecule type" value="Genomic_DNA"/>
</dbReference>
<dbReference type="PANTHER" id="PTHR10644">
    <property type="entry name" value="DNA REPAIR/RNA PROCESSING CPSF FAMILY"/>
    <property type="match status" value="1"/>
</dbReference>
<dbReference type="InterPro" id="IPR050358">
    <property type="entry name" value="RSE1/DDB1/CFT1"/>
</dbReference>
<evidence type="ECO:0000256" key="1">
    <source>
        <dbReference type="ARBA" id="ARBA00004123"/>
    </source>
</evidence>
<keyword evidence="9" id="KW-1185">Reference proteome</keyword>
<organism evidence="8 9">
    <name type="scientific">Thamnocephalis sphaerospora</name>
    <dbReference type="NCBI Taxonomy" id="78915"/>
    <lineage>
        <taxon>Eukaryota</taxon>
        <taxon>Fungi</taxon>
        <taxon>Fungi incertae sedis</taxon>
        <taxon>Zoopagomycota</taxon>
        <taxon>Zoopagomycotina</taxon>
        <taxon>Zoopagomycetes</taxon>
        <taxon>Zoopagales</taxon>
        <taxon>Sigmoideomycetaceae</taxon>
        <taxon>Thamnocephalis</taxon>
    </lineage>
</organism>
<keyword evidence="2" id="KW-0507">mRNA processing</keyword>
<dbReference type="GO" id="GO:0005681">
    <property type="term" value="C:spliceosomal complex"/>
    <property type="evidence" value="ECO:0007669"/>
    <property type="project" value="UniProtKB-KW"/>
</dbReference>
<dbReference type="AlphaFoldDB" id="A0A4P9XST9"/>
<reference evidence="9" key="1">
    <citation type="journal article" date="2018" name="Nat. Microbiol.">
        <title>Leveraging single-cell genomics to expand the fungal tree of life.</title>
        <authorList>
            <person name="Ahrendt S.R."/>
            <person name="Quandt C.A."/>
            <person name="Ciobanu D."/>
            <person name="Clum A."/>
            <person name="Salamov A."/>
            <person name="Andreopoulos B."/>
            <person name="Cheng J.F."/>
            <person name="Woyke T."/>
            <person name="Pelin A."/>
            <person name="Henrissat B."/>
            <person name="Reynolds N.K."/>
            <person name="Benny G.L."/>
            <person name="Smith M.E."/>
            <person name="James T.Y."/>
            <person name="Grigoriev I.V."/>
        </authorList>
    </citation>
    <scope>NUCLEOTIDE SEQUENCE [LARGE SCALE GENOMIC DNA]</scope>
    <source>
        <strain evidence="9">RSA 1356</strain>
    </source>
</reference>
<proteinExistence type="inferred from homology"/>
<gene>
    <name evidence="8" type="ORF">THASP1DRAFT_29629</name>
</gene>
<dbReference type="GO" id="GO:0008380">
    <property type="term" value="P:RNA splicing"/>
    <property type="evidence" value="ECO:0007669"/>
    <property type="project" value="UniProtKB-KW"/>
</dbReference>
<dbReference type="STRING" id="78915.A0A4P9XST9"/>
<dbReference type="FunFam" id="2.130.10.10:FF:001143">
    <property type="entry name" value="Pre-mRNA-splicing factor rse-1, putative"/>
    <property type="match status" value="1"/>
</dbReference>
<keyword evidence="3" id="KW-0747">Spliceosome</keyword>
<comment type="subcellular location">
    <subcellularLocation>
        <location evidence="1">Nucleus</location>
    </subcellularLocation>
</comment>
<dbReference type="OrthoDB" id="436637at2759"/>
<feature type="domain" description="RSE1/DDB1/CPSF1 first beta-propeller" evidence="7">
    <location>
        <begin position="14"/>
        <end position="406"/>
    </location>
</feature>
<keyword evidence="5" id="KW-0539">Nucleus</keyword>
<dbReference type="GO" id="GO:0006397">
    <property type="term" value="P:mRNA processing"/>
    <property type="evidence" value="ECO:0007669"/>
    <property type="project" value="UniProtKB-KW"/>
</dbReference>
<dbReference type="SUPFAM" id="SSF101898">
    <property type="entry name" value="NHL repeat"/>
    <property type="match status" value="1"/>
</dbReference>
<comment type="similarity">
    <text evidence="6">Belongs to the RSE1 family.</text>
</comment>
<evidence type="ECO:0000256" key="2">
    <source>
        <dbReference type="ARBA" id="ARBA00022664"/>
    </source>
</evidence>
<evidence type="ECO:0000313" key="9">
    <source>
        <dbReference type="Proteomes" id="UP000271241"/>
    </source>
</evidence>
<dbReference type="Gene3D" id="2.130.10.10">
    <property type="entry name" value="YVTN repeat-like/Quinoprotein amine dehydrogenase"/>
    <property type="match status" value="1"/>
</dbReference>
<evidence type="ECO:0000313" key="8">
    <source>
        <dbReference type="EMBL" id="RKP08581.1"/>
    </source>
</evidence>
<dbReference type="InterPro" id="IPR015943">
    <property type="entry name" value="WD40/YVTN_repeat-like_dom_sf"/>
</dbReference>
<evidence type="ECO:0000259" key="7">
    <source>
        <dbReference type="Pfam" id="PF10433"/>
    </source>
</evidence>
<dbReference type="Proteomes" id="UP000271241">
    <property type="component" value="Unassembled WGS sequence"/>
</dbReference>
<evidence type="ECO:0000256" key="4">
    <source>
        <dbReference type="ARBA" id="ARBA00023187"/>
    </source>
</evidence>
<evidence type="ECO:0000256" key="3">
    <source>
        <dbReference type="ARBA" id="ARBA00022728"/>
    </source>
</evidence>
<accession>A0A4P9XST9</accession>
<dbReference type="InterPro" id="IPR018846">
    <property type="entry name" value="Beta-prop_RSE1/DDB1/CPSF1_1st"/>
</dbReference>
<evidence type="ECO:0000256" key="6">
    <source>
        <dbReference type="ARBA" id="ARBA00038266"/>
    </source>
</evidence>
<name>A0A4P9XST9_9FUNG</name>
<protein>
    <submittedName>
        <fullName evidence="8">Mono-functional DNA-alkylating methyl methanesulfonate N-term-domain-containing protein</fullName>
    </submittedName>
</protein>
<sequence>MHLYNLTLQPSTIITRAVVGNFAGTREQQIVAARGSRLELLRPDADTGKVRVALAHDVFGVVRSLAPFRLTGGSKDYLVVGSDSGRITILEYNAEQNRFERVHMETFGKSGCRRVVPGQYVATDPKGRSIMIGAVEKQKLVYVMNRDSAARLTISSPLEAHKSHTFVHDCVGVDVGYENPIFASLEVDYQEADEDPTGEALQDVEMLLTYYELDLGLNHVVRRWSDAVDMTANMLIPLPGGNDGPSGVLVCSENWIAYRHPGEPEHRVPIPRRENPLEDPNRGLIIVAAAVHKMKRTFFVLAQSETGDVYKISVAHTEGRTGNRVVQEIRIKYFDTLPVASSLCILKSGFLFLAAEMGNHQFYQFQRLGDDDDELEFASGDYPPGEETLAYFKPRELINLELVDEMESACPLIDAKVLNLTEEETPQLYALCGRGSRSSLRIMRHGLEVAELAVTDLPGRPNAIWTTKLRRDGRHYQPCNERRPLR</sequence>
<keyword evidence="4" id="KW-0508">mRNA splicing</keyword>
<dbReference type="Pfam" id="PF10433">
    <property type="entry name" value="Beta-prop_RSE1_1st"/>
    <property type="match status" value="1"/>
</dbReference>
<evidence type="ECO:0000256" key="5">
    <source>
        <dbReference type="ARBA" id="ARBA00023242"/>
    </source>
</evidence>